<dbReference type="InterPro" id="IPR020476">
    <property type="entry name" value="Nudix_hydrolase"/>
</dbReference>
<dbReference type="InterPro" id="IPR020084">
    <property type="entry name" value="NUDIX_hydrolase_CS"/>
</dbReference>
<gene>
    <name evidence="20" type="ordered locus">ambt_02250</name>
</gene>
<keyword evidence="9" id="KW-0234">DNA repair</keyword>
<evidence type="ECO:0000256" key="5">
    <source>
        <dbReference type="ARBA" id="ARBA00022723"/>
    </source>
</evidence>
<dbReference type="PROSITE" id="PS51462">
    <property type="entry name" value="NUDIX"/>
    <property type="match status" value="1"/>
</dbReference>
<protein>
    <recommendedName>
        <fullName evidence="13">8-oxo-dGTP diphosphatase</fullName>
        <ecNumber evidence="12">3.6.1.55</ecNumber>
    </recommendedName>
    <alternativeName>
        <fullName evidence="16">7,8-dihydro-8-oxoguanine-triphosphatase</fullName>
    </alternativeName>
    <alternativeName>
        <fullName evidence="15">Mutator protein MutT</fullName>
    </alternativeName>
    <alternativeName>
        <fullName evidence="14">dGTP pyrophosphohydrolase</fullName>
    </alternativeName>
</protein>
<dbReference type="GO" id="GO:0035539">
    <property type="term" value="F:8-oxo-7,8-dihydrodeoxyguanosine triphosphate pyrophosphatase activity"/>
    <property type="evidence" value="ECO:0007669"/>
    <property type="project" value="UniProtKB-EC"/>
</dbReference>
<sequence>MKVVHVAVGVVRRGTQVFISLRADNAHQGGKWEFPGGKVEDNETVLDALRRELQEEIGILVQSSEPLLIIEHDYGDKLVKLDVHAVSAFNGEPEGKENQQTRWVEVSALEAGEFPAANVAIIDALQQKYSK</sequence>
<dbReference type="PANTHER" id="PTHR47707:SF1">
    <property type="entry name" value="NUDIX HYDROLASE FAMILY PROTEIN"/>
    <property type="match status" value="1"/>
</dbReference>
<dbReference type="InterPro" id="IPR029119">
    <property type="entry name" value="MutY_C"/>
</dbReference>
<dbReference type="InterPro" id="IPR000086">
    <property type="entry name" value="NUDIX_hydrolase_dom"/>
</dbReference>
<keyword evidence="4" id="KW-0235">DNA replication</keyword>
<keyword evidence="8 18" id="KW-0460">Magnesium</keyword>
<evidence type="ECO:0000256" key="10">
    <source>
        <dbReference type="ARBA" id="ARBA00035861"/>
    </source>
</evidence>
<feature type="domain" description="Nudix hydrolase" evidence="19">
    <location>
        <begin position="1"/>
        <end position="129"/>
    </location>
</feature>
<proteinExistence type="inferred from homology"/>
<dbReference type="GO" id="GO:0008413">
    <property type="term" value="F:8-oxo-7,8-dihydroguanosine triphosphate pyrophosphatase activity"/>
    <property type="evidence" value="ECO:0007669"/>
    <property type="project" value="InterPro"/>
</dbReference>
<feature type="binding site" evidence="17">
    <location>
        <position position="118"/>
    </location>
    <ligand>
        <name>8-oxo-dGTP</name>
        <dbReference type="ChEBI" id="CHEBI:77896"/>
    </ligand>
</feature>
<dbReference type="PANTHER" id="PTHR47707">
    <property type="entry name" value="8-OXO-DGTP DIPHOSPHATASE"/>
    <property type="match status" value="1"/>
</dbReference>
<dbReference type="AlphaFoldDB" id="F5ZBS5"/>
<dbReference type="OrthoDB" id="9810648at2"/>
<evidence type="ECO:0000256" key="4">
    <source>
        <dbReference type="ARBA" id="ARBA00022705"/>
    </source>
</evidence>
<evidence type="ECO:0000256" key="14">
    <source>
        <dbReference type="ARBA" id="ARBA00041592"/>
    </source>
</evidence>
<dbReference type="CDD" id="cd03425">
    <property type="entry name" value="NUDIX_MutT_NudA_like"/>
    <property type="match status" value="1"/>
</dbReference>
<evidence type="ECO:0000256" key="7">
    <source>
        <dbReference type="ARBA" id="ARBA00022801"/>
    </source>
</evidence>
<comment type="similarity">
    <text evidence="2">Belongs to the Nudix hydrolase family.</text>
</comment>
<evidence type="ECO:0000256" key="18">
    <source>
        <dbReference type="PIRSR" id="PIRSR603561-2"/>
    </source>
</evidence>
<dbReference type="InterPro" id="IPR003561">
    <property type="entry name" value="Mutator_MutT"/>
</dbReference>
<evidence type="ECO:0000256" key="17">
    <source>
        <dbReference type="PIRSR" id="PIRSR603561-1"/>
    </source>
</evidence>
<feature type="binding site" evidence="18">
    <location>
        <position position="36"/>
    </location>
    <ligand>
        <name>Mg(2+)</name>
        <dbReference type="ChEBI" id="CHEBI:18420"/>
    </ligand>
</feature>
<evidence type="ECO:0000256" key="1">
    <source>
        <dbReference type="ARBA" id="ARBA00001946"/>
    </source>
</evidence>
<dbReference type="RefSeq" id="WP_013782946.1">
    <property type="nucleotide sequence ID" value="NC_015554.1"/>
</dbReference>
<evidence type="ECO:0000256" key="8">
    <source>
        <dbReference type="ARBA" id="ARBA00022842"/>
    </source>
</evidence>
<organism evidence="20 21">
    <name type="scientific">Alteromonas naphthalenivorans</name>
    <dbReference type="NCBI Taxonomy" id="715451"/>
    <lineage>
        <taxon>Bacteria</taxon>
        <taxon>Pseudomonadati</taxon>
        <taxon>Pseudomonadota</taxon>
        <taxon>Gammaproteobacteria</taxon>
        <taxon>Alteromonadales</taxon>
        <taxon>Alteromonadaceae</taxon>
        <taxon>Alteromonas/Salinimonas group</taxon>
        <taxon>Alteromonas</taxon>
    </lineage>
</organism>
<reference evidence="20 21" key="1">
    <citation type="journal article" date="2011" name="J. Bacteriol.">
        <title>Complete genome sequence of the polycyclic aromatic hydrocarbon-degrading bacterium Alteromonas sp. strain SN2.</title>
        <authorList>
            <person name="Jin H.M."/>
            <person name="Jeong H."/>
            <person name="Moon E.J."/>
            <person name="Math R.K."/>
            <person name="Lee K."/>
            <person name="Kim H.J."/>
            <person name="Jeon C.O."/>
            <person name="Oh T.K."/>
            <person name="Kim J.F."/>
        </authorList>
    </citation>
    <scope>NUCLEOTIDE SEQUENCE [LARGE SCALE GENOMIC DNA]</scope>
    <source>
        <strain evidence="21">JCM 17741 / KACC 18427 / KCTC 11700BP / SN2</strain>
    </source>
</reference>
<evidence type="ECO:0000313" key="21">
    <source>
        <dbReference type="Proteomes" id="UP000000683"/>
    </source>
</evidence>
<keyword evidence="6" id="KW-0227">DNA damage</keyword>
<name>F5ZBS5_ALTNA</name>
<evidence type="ECO:0000256" key="6">
    <source>
        <dbReference type="ARBA" id="ARBA00022763"/>
    </source>
</evidence>
<dbReference type="eggNOG" id="COG0494">
    <property type="taxonomic scope" value="Bacteria"/>
</dbReference>
<dbReference type="GO" id="GO:0046872">
    <property type="term" value="F:metal ion binding"/>
    <property type="evidence" value="ECO:0007669"/>
    <property type="project" value="UniProtKB-KW"/>
</dbReference>
<accession>F5ZBS5</accession>
<comment type="catalytic activity">
    <reaction evidence="10">
        <text>8-oxo-dGTP + H2O = 8-oxo-dGMP + diphosphate + H(+)</text>
        <dbReference type="Rhea" id="RHEA:31575"/>
        <dbReference type="ChEBI" id="CHEBI:15377"/>
        <dbReference type="ChEBI" id="CHEBI:15378"/>
        <dbReference type="ChEBI" id="CHEBI:33019"/>
        <dbReference type="ChEBI" id="CHEBI:63224"/>
        <dbReference type="ChEBI" id="CHEBI:77896"/>
        <dbReference type="EC" id="3.6.1.55"/>
    </reaction>
</comment>
<feature type="binding site" evidence="18">
    <location>
        <position position="56"/>
    </location>
    <ligand>
        <name>Mg(2+)</name>
        <dbReference type="ChEBI" id="CHEBI:18420"/>
    </ligand>
</feature>
<dbReference type="GO" id="GO:0044715">
    <property type="term" value="F:8-oxo-dGDP phosphatase activity"/>
    <property type="evidence" value="ECO:0007669"/>
    <property type="project" value="TreeGrafter"/>
</dbReference>
<feature type="binding site" evidence="17">
    <location>
        <position position="27"/>
    </location>
    <ligand>
        <name>8-oxo-dGTP</name>
        <dbReference type="ChEBI" id="CHEBI:77896"/>
    </ligand>
</feature>
<dbReference type="InterPro" id="IPR047127">
    <property type="entry name" value="MutT-like"/>
</dbReference>
<dbReference type="Pfam" id="PF14815">
    <property type="entry name" value="NUDIX_4"/>
    <property type="match status" value="1"/>
</dbReference>
<comment type="catalytic activity">
    <reaction evidence="11">
        <text>8-oxo-GTP + H2O = 8-oxo-GMP + diphosphate + H(+)</text>
        <dbReference type="Rhea" id="RHEA:67616"/>
        <dbReference type="ChEBI" id="CHEBI:15377"/>
        <dbReference type="ChEBI" id="CHEBI:15378"/>
        <dbReference type="ChEBI" id="CHEBI:33019"/>
        <dbReference type="ChEBI" id="CHEBI:143553"/>
        <dbReference type="ChEBI" id="CHEBI:145694"/>
    </reaction>
</comment>
<feature type="binding site" evidence="17">
    <location>
        <begin position="33"/>
        <end position="36"/>
    </location>
    <ligand>
        <name>8-oxo-dGTP</name>
        <dbReference type="ChEBI" id="CHEBI:77896"/>
    </ligand>
</feature>
<comment type="cofactor">
    <cofactor evidence="1 18">
        <name>Mg(2+)</name>
        <dbReference type="ChEBI" id="CHEBI:18420"/>
    </cofactor>
</comment>
<dbReference type="PROSITE" id="PS00893">
    <property type="entry name" value="NUDIX_BOX"/>
    <property type="match status" value="1"/>
</dbReference>
<dbReference type="SUPFAM" id="SSF55811">
    <property type="entry name" value="Nudix"/>
    <property type="match status" value="1"/>
</dbReference>
<evidence type="ECO:0000256" key="13">
    <source>
        <dbReference type="ARBA" id="ARBA00040794"/>
    </source>
</evidence>
<evidence type="ECO:0000313" key="20">
    <source>
        <dbReference type="EMBL" id="AEF02004.1"/>
    </source>
</evidence>
<keyword evidence="7" id="KW-0378">Hydrolase</keyword>
<dbReference type="GO" id="GO:0006281">
    <property type="term" value="P:DNA repair"/>
    <property type="evidence" value="ECO:0007669"/>
    <property type="project" value="UniProtKB-KW"/>
</dbReference>
<dbReference type="EMBL" id="CP002339">
    <property type="protein sequence ID" value="AEF02004.1"/>
    <property type="molecule type" value="Genomic_DNA"/>
</dbReference>
<dbReference type="EC" id="3.6.1.55" evidence="12"/>
<evidence type="ECO:0000256" key="3">
    <source>
        <dbReference type="ARBA" id="ARBA00022457"/>
    </source>
</evidence>
<dbReference type="GO" id="GO:0006260">
    <property type="term" value="P:DNA replication"/>
    <property type="evidence" value="ECO:0007669"/>
    <property type="project" value="UniProtKB-KW"/>
</dbReference>
<dbReference type="NCBIfam" id="TIGR00586">
    <property type="entry name" value="mutt"/>
    <property type="match status" value="1"/>
</dbReference>
<evidence type="ECO:0000256" key="11">
    <source>
        <dbReference type="ARBA" id="ARBA00036904"/>
    </source>
</evidence>
<dbReference type="KEGG" id="alt:ambt_02250"/>
<evidence type="ECO:0000256" key="16">
    <source>
        <dbReference type="ARBA" id="ARBA00042798"/>
    </source>
</evidence>
<dbReference type="Gene3D" id="3.90.79.10">
    <property type="entry name" value="Nucleoside Triphosphate Pyrophosphohydrolase"/>
    <property type="match status" value="1"/>
</dbReference>
<dbReference type="InterPro" id="IPR015797">
    <property type="entry name" value="NUDIX_hydrolase-like_dom_sf"/>
</dbReference>
<dbReference type="PRINTS" id="PR00502">
    <property type="entry name" value="NUDIXFAMILY"/>
</dbReference>
<feature type="binding site" evidence="17">
    <location>
        <position position="22"/>
    </location>
    <ligand>
        <name>8-oxo-dGTP</name>
        <dbReference type="ChEBI" id="CHEBI:77896"/>
    </ligand>
</feature>
<dbReference type="HOGENOM" id="CLU_037162_19_2_6"/>
<keyword evidence="21" id="KW-1185">Reference proteome</keyword>
<evidence type="ECO:0000256" key="15">
    <source>
        <dbReference type="ARBA" id="ARBA00041979"/>
    </source>
</evidence>
<evidence type="ECO:0000256" key="2">
    <source>
        <dbReference type="ARBA" id="ARBA00005582"/>
    </source>
</evidence>
<keyword evidence="5 18" id="KW-0479">Metal-binding</keyword>
<dbReference type="GO" id="GO:0044716">
    <property type="term" value="F:8-oxo-GDP phosphatase activity"/>
    <property type="evidence" value="ECO:0007669"/>
    <property type="project" value="TreeGrafter"/>
</dbReference>
<evidence type="ECO:0000256" key="12">
    <source>
        <dbReference type="ARBA" id="ARBA00038905"/>
    </source>
</evidence>
<evidence type="ECO:0000259" key="19">
    <source>
        <dbReference type="PROSITE" id="PS51462"/>
    </source>
</evidence>
<dbReference type="FunFam" id="3.90.79.10:FF:000014">
    <property type="entry name" value="8-oxo-dGTP diphosphatase MutT"/>
    <property type="match status" value="1"/>
</dbReference>
<keyword evidence="3" id="KW-0515">Mutator protein</keyword>
<evidence type="ECO:0000256" key="9">
    <source>
        <dbReference type="ARBA" id="ARBA00023204"/>
    </source>
</evidence>
<dbReference type="Proteomes" id="UP000000683">
    <property type="component" value="Chromosome"/>
</dbReference>